<dbReference type="Proteomes" id="UP000265520">
    <property type="component" value="Unassembled WGS sequence"/>
</dbReference>
<accession>A0A392T749</accession>
<sequence>MVYGADTMISVEIHSSSWRSSIESPLENAKAMKTSLDLVDEVREAAHLREFTVKRRAARKYDSKVISREFKEGDL</sequence>
<evidence type="ECO:0000313" key="2">
    <source>
        <dbReference type="Proteomes" id="UP000265520"/>
    </source>
</evidence>
<dbReference type="AlphaFoldDB" id="A0A392T749"/>
<dbReference type="EMBL" id="LXQA010519386">
    <property type="protein sequence ID" value="MCI56849.1"/>
    <property type="molecule type" value="Genomic_DNA"/>
</dbReference>
<protein>
    <submittedName>
        <fullName evidence="1">Uncharacterized protein</fullName>
    </submittedName>
</protein>
<feature type="non-terminal residue" evidence="1">
    <location>
        <position position="75"/>
    </location>
</feature>
<organism evidence="1 2">
    <name type="scientific">Trifolium medium</name>
    <dbReference type="NCBI Taxonomy" id="97028"/>
    <lineage>
        <taxon>Eukaryota</taxon>
        <taxon>Viridiplantae</taxon>
        <taxon>Streptophyta</taxon>
        <taxon>Embryophyta</taxon>
        <taxon>Tracheophyta</taxon>
        <taxon>Spermatophyta</taxon>
        <taxon>Magnoliopsida</taxon>
        <taxon>eudicotyledons</taxon>
        <taxon>Gunneridae</taxon>
        <taxon>Pentapetalae</taxon>
        <taxon>rosids</taxon>
        <taxon>fabids</taxon>
        <taxon>Fabales</taxon>
        <taxon>Fabaceae</taxon>
        <taxon>Papilionoideae</taxon>
        <taxon>50 kb inversion clade</taxon>
        <taxon>NPAAA clade</taxon>
        <taxon>Hologalegina</taxon>
        <taxon>IRL clade</taxon>
        <taxon>Trifolieae</taxon>
        <taxon>Trifolium</taxon>
    </lineage>
</organism>
<comment type="caution">
    <text evidence="1">The sequence shown here is derived from an EMBL/GenBank/DDBJ whole genome shotgun (WGS) entry which is preliminary data.</text>
</comment>
<keyword evidence="2" id="KW-1185">Reference proteome</keyword>
<name>A0A392T749_9FABA</name>
<reference evidence="1 2" key="1">
    <citation type="journal article" date="2018" name="Front. Plant Sci.">
        <title>Red Clover (Trifolium pratense) and Zigzag Clover (T. medium) - A Picture of Genomic Similarities and Differences.</title>
        <authorList>
            <person name="Dluhosova J."/>
            <person name="Istvanek J."/>
            <person name="Nedelnik J."/>
            <person name="Repkova J."/>
        </authorList>
    </citation>
    <scope>NUCLEOTIDE SEQUENCE [LARGE SCALE GENOMIC DNA]</scope>
    <source>
        <strain evidence="2">cv. 10/8</strain>
        <tissue evidence="1">Leaf</tissue>
    </source>
</reference>
<evidence type="ECO:0000313" key="1">
    <source>
        <dbReference type="EMBL" id="MCI56849.1"/>
    </source>
</evidence>
<proteinExistence type="predicted"/>